<proteinExistence type="predicted"/>
<sequence length="154" mass="17409">MVTHPEQVYNISPKAYYKMTESPGPSTSAKSLKFSRKELIATLFLITALLIGTGIKYTIDNHWWLPETKVVDTNPESIKLKIDLNRAEWYELIILPGIGEKKAKAIVEYRKIEGAFSNIEQLSEVNGIGTKTVKRIKDLVFIDNSPQSRKTKNG</sequence>
<keyword evidence="1" id="KW-1133">Transmembrane helix</keyword>
<dbReference type="GO" id="GO:0006281">
    <property type="term" value="P:DNA repair"/>
    <property type="evidence" value="ECO:0007669"/>
    <property type="project" value="InterPro"/>
</dbReference>
<dbReference type="GO" id="GO:0015628">
    <property type="term" value="P:protein secretion by the type II secretion system"/>
    <property type="evidence" value="ECO:0007669"/>
    <property type="project" value="TreeGrafter"/>
</dbReference>
<feature type="domain" description="Helix-hairpin-helix DNA-binding motif class 1" evidence="2">
    <location>
        <begin position="120"/>
        <end position="139"/>
    </location>
</feature>
<dbReference type="InterPro" id="IPR051675">
    <property type="entry name" value="Endo/Exo/Phosphatase_dom_1"/>
</dbReference>
<dbReference type="SMART" id="SM00278">
    <property type="entry name" value="HhH1"/>
    <property type="match status" value="2"/>
</dbReference>
<feature type="transmembrane region" description="Helical" evidence="1">
    <location>
        <begin position="39"/>
        <end position="59"/>
    </location>
</feature>
<dbReference type="PANTHER" id="PTHR21180">
    <property type="entry name" value="ENDONUCLEASE/EXONUCLEASE/PHOSPHATASE FAMILY DOMAIN-CONTAINING PROTEIN 1"/>
    <property type="match status" value="1"/>
</dbReference>
<feature type="domain" description="Helix-hairpin-helix DNA-binding motif class 1" evidence="2">
    <location>
        <begin position="90"/>
        <end position="109"/>
    </location>
</feature>
<dbReference type="PANTHER" id="PTHR21180:SF32">
    <property type="entry name" value="ENDONUCLEASE_EXONUCLEASE_PHOSPHATASE FAMILY DOMAIN-CONTAINING PROTEIN 1"/>
    <property type="match status" value="1"/>
</dbReference>
<evidence type="ECO:0000313" key="3">
    <source>
        <dbReference type="EMBL" id="KKM05977.1"/>
    </source>
</evidence>
<reference evidence="3" key="1">
    <citation type="journal article" date="2015" name="Nature">
        <title>Complex archaea that bridge the gap between prokaryotes and eukaryotes.</title>
        <authorList>
            <person name="Spang A."/>
            <person name="Saw J.H."/>
            <person name="Jorgensen S.L."/>
            <person name="Zaremba-Niedzwiedzka K."/>
            <person name="Martijn J."/>
            <person name="Lind A.E."/>
            <person name="van Eijk R."/>
            <person name="Schleper C."/>
            <person name="Guy L."/>
            <person name="Ettema T.J."/>
        </authorList>
    </citation>
    <scope>NUCLEOTIDE SEQUENCE</scope>
</reference>
<keyword evidence="1" id="KW-0812">Transmembrane</keyword>
<evidence type="ECO:0000256" key="1">
    <source>
        <dbReference type="SAM" id="Phobius"/>
    </source>
</evidence>
<dbReference type="Gene3D" id="1.10.150.320">
    <property type="entry name" value="Photosystem II 12 kDa extrinsic protein"/>
    <property type="match status" value="1"/>
</dbReference>
<dbReference type="InterPro" id="IPR003583">
    <property type="entry name" value="Hlx-hairpin-Hlx_DNA-bd_motif"/>
</dbReference>
<organism evidence="3">
    <name type="scientific">marine sediment metagenome</name>
    <dbReference type="NCBI Taxonomy" id="412755"/>
    <lineage>
        <taxon>unclassified sequences</taxon>
        <taxon>metagenomes</taxon>
        <taxon>ecological metagenomes</taxon>
    </lineage>
</organism>
<dbReference type="SUPFAM" id="SSF47781">
    <property type="entry name" value="RuvA domain 2-like"/>
    <property type="match status" value="1"/>
</dbReference>
<dbReference type="EMBL" id="LAZR01016098">
    <property type="protein sequence ID" value="KKM05977.1"/>
    <property type="molecule type" value="Genomic_DNA"/>
</dbReference>
<dbReference type="GO" id="GO:0003677">
    <property type="term" value="F:DNA binding"/>
    <property type="evidence" value="ECO:0007669"/>
    <property type="project" value="InterPro"/>
</dbReference>
<dbReference type="GO" id="GO:0015627">
    <property type="term" value="C:type II protein secretion system complex"/>
    <property type="evidence" value="ECO:0007669"/>
    <property type="project" value="TreeGrafter"/>
</dbReference>
<accession>A0A0F9HRX6</accession>
<dbReference type="InterPro" id="IPR004509">
    <property type="entry name" value="Competence_ComEA_HhH"/>
</dbReference>
<dbReference type="Pfam" id="PF12836">
    <property type="entry name" value="HHH_3"/>
    <property type="match status" value="1"/>
</dbReference>
<evidence type="ECO:0000259" key="2">
    <source>
        <dbReference type="SMART" id="SM00278"/>
    </source>
</evidence>
<dbReference type="AlphaFoldDB" id="A0A0F9HRX6"/>
<protein>
    <recommendedName>
        <fullName evidence="2">Helix-hairpin-helix DNA-binding motif class 1 domain-containing protein</fullName>
    </recommendedName>
</protein>
<gene>
    <name evidence="3" type="ORF">LCGC14_1748640</name>
</gene>
<dbReference type="InterPro" id="IPR010994">
    <property type="entry name" value="RuvA_2-like"/>
</dbReference>
<comment type="caution">
    <text evidence="3">The sequence shown here is derived from an EMBL/GenBank/DDBJ whole genome shotgun (WGS) entry which is preliminary data.</text>
</comment>
<dbReference type="NCBIfam" id="TIGR00426">
    <property type="entry name" value="competence protein ComEA helix-hairpin-helix repeat region"/>
    <property type="match status" value="1"/>
</dbReference>
<keyword evidence="1" id="KW-0472">Membrane</keyword>
<name>A0A0F9HRX6_9ZZZZ</name>